<organism evidence="1 2">
    <name type="scientific">Mycena chlorophos</name>
    <name type="common">Agaric fungus</name>
    <name type="synonym">Agaricus chlorophos</name>
    <dbReference type="NCBI Taxonomy" id="658473"/>
    <lineage>
        <taxon>Eukaryota</taxon>
        <taxon>Fungi</taxon>
        <taxon>Dikarya</taxon>
        <taxon>Basidiomycota</taxon>
        <taxon>Agaricomycotina</taxon>
        <taxon>Agaricomycetes</taxon>
        <taxon>Agaricomycetidae</taxon>
        <taxon>Agaricales</taxon>
        <taxon>Marasmiineae</taxon>
        <taxon>Mycenaceae</taxon>
        <taxon>Mycena</taxon>
    </lineage>
</organism>
<reference evidence="1" key="1">
    <citation type="submission" date="2014-09" db="EMBL/GenBank/DDBJ databases">
        <title>Genome sequence of the luminous mushroom Mycena chlorophos for searching fungal bioluminescence genes.</title>
        <authorList>
            <person name="Tanaka Y."/>
            <person name="Kasuga D."/>
            <person name="Oba Y."/>
            <person name="Hase S."/>
            <person name="Sato K."/>
            <person name="Oba Y."/>
            <person name="Sakakibara Y."/>
        </authorList>
    </citation>
    <scope>NUCLEOTIDE SEQUENCE</scope>
</reference>
<dbReference type="EMBL" id="DF849927">
    <property type="protein sequence ID" value="GAT59958.1"/>
    <property type="molecule type" value="Genomic_DNA"/>
</dbReference>
<dbReference type="PANTHER" id="PTHR33266:SF1">
    <property type="entry name" value="F-BOX DOMAIN-CONTAINING PROTEIN"/>
    <property type="match status" value="1"/>
</dbReference>
<protein>
    <recommendedName>
        <fullName evidence="3">Helicase ATP-binding domain-containing protein</fullName>
    </recommendedName>
</protein>
<gene>
    <name evidence="1" type="ORF">MCHLO_16172</name>
</gene>
<keyword evidence="2" id="KW-1185">Reference proteome</keyword>
<evidence type="ECO:0000313" key="2">
    <source>
        <dbReference type="Proteomes" id="UP000815677"/>
    </source>
</evidence>
<sequence length="873" mass="98440">MASSSNTTSPECDRWKPDCSPHAHDAECYSGQDQLWRMLEAGGDLAVQEAPALLWSWAMRCTAMDLRLRDILLGKGSLAEDLRLRLQYIAGTEDRQALEDLRCLRQYRRPETLSPSASSDLTPSSEFQNLTYVSFRAPFIGDHHKTLLATIDENVREMLRLASPNQSIPLNPSAAFGQASCTGKSRAMAEIASERFAIMFCFREDNESQFAYPPADVELREFLLEPTHQEDSRKRVACFLTELFKHTLVTLHSEEFVKFQQEPENNGVSLATVWYTYFSRQATTTTISPEKVAFNQAVKTATILSENVTRSWMDCERDCVGACSVLIASLVSKQHTTLAHQADLLVLVDEAHTMADRDVVNELGKRTESILQSLERVLRWLVTQSAFFLFLSTHSKLEKMLTPLSKMSSLREQLHYNLFPAITETVGFDLTSSAAIRKLLQDGFSIADVESPDLAVTFGRPVWQAMYATSKDVAPVLTLAFRKMDVNVDKSHHDYHAARDIARIAWASQRVHLSINLSDEGGRNLSQELAQTFMRIVYTIPSDRRYVATIAPSEPILVEAAAQLAARDRTPMAVIVQRLHSNNLVARGERGEIATRLVQLWAHDEVNQLRSGVSNELVPRLAFHRPVPLLEWLQVLLPPEIYAALIASAPVSGPMQSFITAFEGAMMFTSHFVEADDSQVIRIEKLPNFFFRGAAVQCRPGQAQIDSVSPLAWTTGSSLTQRDFGFLDVQTKNRKVENKLYEIPPTVIDPDGICCRPRLTMVFEFGEQKKPAFYIEQRPRRIHHPKEAPSHWQVTLYGLDALQLPSDQKEALLMMLDINAINSEHPRHHIPSNRILRNNLLAGHNEKNMTNWGVPEIWQQLRHPVSANMDVDG</sequence>
<dbReference type="PANTHER" id="PTHR33266">
    <property type="entry name" value="CHROMOSOME 15, WHOLE GENOME SHOTGUN SEQUENCE"/>
    <property type="match status" value="1"/>
</dbReference>
<evidence type="ECO:0008006" key="3">
    <source>
        <dbReference type="Google" id="ProtNLM"/>
    </source>
</evidence>
<name>A0ABQ0M9J5_MYCCL</name>
<dbReference type="Proteomes" id="UP000815677">
    <property type="component" value="Unassembled WGS sequence"/>
</dbReference>
<accession>A0ABQ0M9J5</accession>
<proteinExistence type="predicted"/>
<evidence type="ECO:0000313" key="1">
    <source>
        <dbReference type="EMBL" id="GAT59958.1"/>
    </source>
</evidence>